<accession>A0AC58LME4</accession>
<dbReference type="Proteomes" id="UP001732720">
    <property type="component" value="Chromosome X"/>
</dbReference>
<protein>
    <submittedName>
        <fullName evidence="2">Huntingtin-interacting protein M</fullName>
    </submittedName>
</protein>
<dbReference type="RefSeq" id="XP_073918324.1">
    <property type="nucleotide sequence ID" value="XM_074062223.1"/>
</dbReference>
<name>A0AC58LME4_CASCN</name>
<gene>
    <name evidence="2" type="primary">H2ap</name>
</gene>
<keyword evidence="1" id="KW-1185">Reference proteome</keyword>
<evidence type="ECO:0000313" key="1">
    <source>
        <dbReference type="Proteomes" id="UP001732720"/>
    </source>
</evidence>
<evidence type="ECO:0000313" key="2">
    <source>
        <dbReference type="RefSeq" id="XP_073918324.1"/>
    </source>
</evidence>
<reference evidence="2" key="1">
    <citation type="submission" date="2025-08" db="UniProtKB">
        <authorList>
            <consortium name="RefSeq"/>
        </authorList>
    </citation>
    <scope>IDENTIFICATION</scope>
</reference>
<organism evidence="1 2">
    <name type="scientific">Castor canadensis</name>
    <name type="common">American beaver</name>
    <dbReference type="NCBI Taxonomy" id="51338"/>
    <lineage>
        <taxon>Eukaryota</taxon>
        <taxon>Metazoa</taxon>
        <taxon>Chordata</taxon>
        <taxon>Craniata</taxon>
        <taxon>Vertebrata</taxon>
        <taxon>Euteleostomi</taxon>
        <taxon>Mammalia</taxon>
        <taxon>Eutheria</taxon>
        <taxon>Euarchontoglires</taxon>
        <taxon>Glires</taxon>
        <taxon>Rodentia</taxon>
        <taxon>Castorimorpha</taxon>
        <taxon>Castoridae</taxon>
        <taxon>Castor</taxon>
    </lineage>
</organism>
<proteinExistence type="predicted"/>
<sequence>MMSHRHLGIQGTGLSTGIFTDPVQLVNQAAIMSGKKNQENFYKDGSQPENHSSRPDIQLPVSYMYRLLQEEQQYTPCLGSTTTDFLLAMLNYLTDYILELVGTEASNNSEDDNNLPDGEREGDNNCEPPRVFKDASSLFDKMPRPRRNG</sequence>